<dbReference type="Proteomes" id="UP000734854">
    <property type="component" value="Unassembled WGS sequence"/>
</dbReference>
<protein>
    <submittedName>
        <fullName evidence="1">Uncharacterized protein</fullName>
    </submittedName>
</protein>
<gene>
    <name evidence="1" type="ORF">ZIOFF_062807</name>
</gene>
<accession>A0A8J5FA70</accession>
<evidence type="ECO:0000313" key="2">
    <source>
        <dbReference type="Proteomes" id="UP000734854"/>
    </source>
</evidence>
<name>A0A8J5FA70_ZINOF</name>
<dbReference type="EMBL" id="JACMSC010000017">
    <property type="protein sequence ID" value="KAG6479344.1"/>
    <property type="molecule type" value="Genomic_DNA"/>
</dbReference>
<evidence type="ECO:0000313" key="1">
    <source>
        <dbReference type="EMBL" id="KAG6479344.1"/>
    </source>
</evidence>
<comment type="caution">
    <text evidence="1">The sequence shown here is derived from an EMBL/GenBank/DDBJ whole genome shotgun (WGS) entry which is preliminary data.</text>
</comment>
<dbReference type="AlphaFoldDB" id="A0A8J5FA70"/>
<proteinExistence type="predicted"/>
<sequence>MLAEMNDVLRLKHEQVENAEIMDSLQAMFGQQSNQSKHEMIKKAMNAKMKKGQSVGAHVLNMVNYFTEVETHGAIIDDSSQVSIILESFSVDFLQFKSNYVMNKLNYNMTQLLIELQTFEVISIGKVQEGETNVAESNPSSSEAS</sequence>
<organism evidence="1 2">
    <name type="scientific">Zingiber officinale</name>
    <name type="common">Ginger</name>
    <name type="synonym">Amomum zingiber</name>
    <dbReference type="NCBI Taxonomy" id="94328"/>
    <lineage>
        <taxon>Eukaryota</taxon>
        <taxon>Viridiplantae</taxon>
        <taxon>Streptophyta</taxon>
        <taxon>Embryophyta</taxon>
        <taxon>Tracheophyta</taxon>
        <taxon>Spermatophyta</taxon>
        <taxon>Magnoliopsida</taxon>
        <taxon>Liliopsida</taxon>
        <taxon>Zingiberales</taxon>
        <taxon>Zingiberaceae</taxon>
        <taxon>Zingiber</taxon>
    </lineage>
</organism>
<keyword evidence="2" id="KW-1185">Reference proteome</keyword>
<dbReference type="Pfam" id="PF14223">
    <property type="entry name" value="Retrotran_gag_2"/>
    <property type="match status" value="1"/>
</dbReference>
<reference evidence="1 2" key="1">
    <citation type="submission" date="2020-08" db="EMBL/GenBank/DDBJ databases">
        <title>Plant Genome Project.</title>
        <authorList>
            <person name="Zhang R.-G."/>
        </authorList>
    </citation>
    <scope>NUCLEOTIDE SEQUENCE [LARGE SCALE GENOMIC DNA]</scope>
    <source>
        <tissue evidence="1">Rhizome</tissue>
    </source>
</reference>